<comment type="caution">
    <text evidence="2">The sequence shown here is derived from an EMBL/GenBank/DDBJ whole genome shotgun (WGS) entry which is preliminary data.</text>
</comment>
<dbReference type="SUPFAM" id="SSF49401">
    <property type="entry name" value="Bacterial adhesins"/>
    <property type="match status" value="1"/>
</dbReference>
<dbReference type="GO" id="GO:0009289">
    <property type="term" value="C:pilus"/>
    <property type="evidence" value="ECO:0007669"/>
    <property type="project" value="InterPro"/>
</dbReference>
<dbReference type="InterPro" id="IPR008966">
    <property type="entry name" value="Adhesion_dom_sf"/>
</dbReference>
<evidence type="ECO:0000256" key="1">
    <source>
        <dbReference type="SAM" id="SignalP"/>
    </source>
</evidence>
<sequence>MKYRLARFPVVVLLTGMVALPVRAEKVADGTVSFTGYMSGPPTCTLENSHLTVDFGTIHVERDGGIPASPLVPLRTVTFRLENCAAYVKKVKMAVSFQSAGGGSPEFIGNGGSATGVAGQLTCPAETQETDGSCAPGVGIRSGDVVTGTVQAGRVSFPLAVSLVSFDSASPSSPAMPGAGTVSMTVNFTFEED</sequence>
<accession>A0A5U6SYS0</accession>
<dbReference type="Gene3D" id="2.60.40.1090">
    <property type="entry name" value="Fimbrial-type adhesion domain"/>
    <property type="match status" value="1"/>
</dbReference>
<dbReference type="EMBL" id="AAGRCI010000042">
    <property type="protein sequence ID" value="EBR0846441.1"/>
    <property type="molecule type" value="Genomic_DNA"/>
</dbReference>
<name>A0A5U6SYS0_SALER</name>
<protein>
    <submittedName>
        <fullName evidence="2">Type 1 fimbrial protein</fullName>
    </submittedName>
</protein>
<evidence type="ECO:0000313" key="2">
    <source>
        <dbReference type="EMBL" id="EBR0846441.1"/>
    </source>
</evidence>
<dbReference type="GO" id="GO:0007155">
    <property type="term" value="P:cell adhesion"/>
    <property type="evidence" value="ECO:0007669"/>
    <property type="project" value="InterPro"/>
</dbReference>
<keyword evidence="1" id="KW-0732">Signal</keyword>
<proteinExistence type="predicted"/>
<gene>
    <name evidence="2" type="ORF">BRO79_23920</name>
</gene>
<feature type="signal peptide" evidence="1">
    <location>
        <begin position="1"/>
        <end position="24"/>
    </location>
</feature>
<dbReference type="AlphaFoldDB" id="A0A5U6SYS0"/>
<organism evidence="2">
    <name type="scientific">Salmonella enterica</name>
    <name type="common">Salmonella choleraesuis</name>
    <dbReference type="NCBI Taxonomy" id="28901"/>
    <lineage>
        <taxon>Bacteria</taxon>
        <taxon>Pseudomonadati</taxon>
        <taxon>Pseudomonadota</taxon>
        <taxon>Gammaproteobacteria</taxon>
        <taxon>Enterobacterales</taxon>
        <taxon>Enterobacteriaceae</taxon>
        <taxon>Salmonella</taxon>
    </lineage>
</organism>
<dbReference type="InterPro" id="IPR036937">
    <property type="entry name" value="Adhesion_dom_fimbrial_sf"/>
</dbReference>
<feature type="chain" id="PRO_5026334403" evidence="1">
    <location>
        <begin position="25"/>
        <end position="193"/>
    </location>
</feature>
<reference evidence="2" key="1">
    <citation type="submission" date="2018-07" db="EMBL/GenBank/DDBJ databases">
        <authorList>
            <consortium name="GenomeTrakr network: Whole genome sequencing for foodborne pathogen traceback"/>
        </authorList>
    </citation>
    <scope>NUCLEOTIDE SEQUENCE</scope>
    <source>
        <strain evidence="2">CFSAN056582</strain>
    </source>
</reference>